<gene>
    <name evidence="1" type="ORF">OSB04_020936</name>
</gene>
<proteinExistence type="predicted"/>
<accession>A0AA38TCX0</accession>
<dbReference type="Proteomes" id="UP001172457">
    <property type="component" value="Chromosome 5"/>
</dbReference>
<comment type="caution">
    <text evidence="1">The sequence shown here is derived from an EMBL/GenBank/DDBJ whole genome shotgun (WGS) entry which is preliminary data.</text>
</comment>
<dbReference type="EMBL" id="JARYMX010000005">
    <property type="protein sequence ID" value="KAJ9548393.1"/>
    <property type="molecule type" value="Genomic_DNA"/>
</dbReference>
<protein>
    <submittedName>
        <fullName evidence="1">Uncharacterized protein</fullName>
    </submittedName>
</protein>
<evidence type="ECO:0000313" key="1">
    <source>
        <dbReference type="EMBL" id="KAJ9548393.1"/>
    </source>
</evidence>
<dbReference type="AlphaFoldDB" id="A0AA38TCX0"/>
<sequence length="83" mass="9383">MSESKKKLFTHGIRLSKDQCPSTSEELDGMRKNRKWCEPLEGFILLVLDIREAISKNYNNQTSLVPSRKKTTKGLSSTINLAA</sequence>
<name>A0AA38TCX0_9ASTR</name>
<reference evidence="1" key="1">
    <citation type="submission" date="2023-03" db="EMBL/GenBank/DDBJ databases">
        <title>Chromosome-scale reference genome and RAD-based genetic map of yellow starthistle (Centaurea solstitialis) reveal putative structural variation and QTLs associated with invader traits.</title>
        <authorList>
            <person name="Reatini B."/>
            <person name="Cang F.A."/>
            <person name="Jiang Q."/>
            <person name="Mckibben M.T.W."/>
            <person name="Barker M.S."/>
            <person name="Rieseberg L.H."/>
            <person name="Dlugosch K.M."/>
        </authorList>
    </citation>
    <scope>NUCLEOTIDE SEQUENCE</scope>
    <source>
        <strain evidence="1">CAN-66</strain>
        <tissue evidence="1">Leaf</tissue>
    </source>
</reference>
<evidence type="ECO:0000313" key="2">
    <source>
        <dbReference type="Proteomes" id="UP001172457"/>
    </source>
</evidence>
<keyword evidence="2" id="KW-1185">Reference proteome</keyword>
<organism evidence="1 2">
    <name type="scientific">Centaurea solstitialis</name>
    <name type="common">yellow star-thistle</name>
    <dbReference type="NCBI Taxonomy" id="347529"/>
    <lineage>
        <taxon>Eukaryota</taxon>
        <taxon>Viridiplantae</taxon>
        <taxon>Streptophyta</taxon>
        <taxon>Embryophyta</taxon>
        <taxon>Tracheophyta</taxon>
        <taxon>Spermatophyta</taxon>
        <taxon>Magnoliopsida</taxon>
        <taxon>eudicotyledons</taxon>
        <taxon>Gunneridae</taxon>
        <taxon>Pentapetalae</taxon>
        <taxon>asterids</taxon>
        <taxon>campanulids</taxon>
        <taxon>Asterales</taxon>
        <taxon>Asteraceae</taxon>
        <taxon>Carduoideae</taxon>
        <taxon>Cardueae</taxon>
        <taxon>Centaureinae</taxon>
        <taxon>Centaurea</taxon>
    </lineage>
</organism>